<feature type="chain" id="PRO_5018744632" evidence="7">
    <location>
        <begin position="17"/>
        <end position="333"/>
    </location>
</feature>
<dbReference type="GO" id="GO:0006508">
    <property type="term" value="P:proteolysis"/>
    <property type="evidence" value="ECO:0007669"/>
    <property type="project" value="UniProtKB-KW"/>
</dbReference>
<reference evidence="10" key="1">
    <citation type="submission" date="2015-01" db="EMBL/GenBank/DDBJ databases">
        <title>Transcriptome Assembly of Fopius arisanus.</title>
        <authorList>
            <person name="Geib S."/>
        </authorList>
    </citation>
    <scope>NUCLEOTIDE SEQUENCE</scope>
</reference>
<dbReference type="InterPro" id="IPR039417">
    <property type="entry name" value="Peptidase_C1A_papain-like"/>
</dbReference>
<dbReference type="AlphaFoldDB" id="A0A0C9RY39"/>
<keyword evidence="6" id="KW-1015">Disulfide bond</keyword>
<evidence type="ECO:0000256" key="5">
    <source>
        <dbReference type="ARBA" id="ARBA00023145"/>
    </source>
</evidence>
<dbReference type="EMBL" id="GBYB01014185">
    <property type="protein sequence ID" value="JAG83952.1"/>
    <property type="molecule type" value="Transcribed_RNA"/>
</dbReference>
<gene>
    <name evidence="10" type="primary">Cp1_1</name>
    <name evidence="10" type="ORF">g.26305</name>
</gene>
<feature type="domain" description="Cathepsin propeptide inhibitor" evidence="9">
    <location>
        <begin position="27"/>
        <end position="87"/>
    </location>
</feature>
<dbReference type="Pfam" id="PF00112">
    <property type="entry name" value="Peptidase_C1"/>
    <property type="match status" value="1"/>
</dbReference>
<dbReference type="InterPro" id="IPR013201">
    <property type="entry name" value="Prot_inhib_I29"/>
</dbReference>
<feature type="domain" description="Peptidase C1A papain C-terminal" evidence="8">
    <location>
        <begin position="119"/>
        <end position="332"/>
    </location>
</feature>
<keyword evidence="5" id="KW-0865">Zymogen</keyword>
<evidence type="ECO:0000256" key="2">
    <source>
        <dbReference type="ARBA" id="ARBA00022670"/>
    </source>
</evidence>
<evidence type="ECO:0000256" key="4">
    <source>
        <dbReference type="ARBA" id="ARBA00022807"/>
    </source>
</evidence>
<protein>
    <submittedName>
        <fullName evidence="10">Cp1_1 protein</fullName>
    </submittedName>
</protein>
<dbReference type="InterPro" id="IPR000169">
    <property type="entry name" value="Pept_cys_AS"/>
</dbReference>
<evidence type="ECO:0000259" key="8">
    <source>
        <dbReference type="SMART" id="SM00645"/>
    </source>
</evidence>
<dbReference type="CDD" id="cd02248">
    <property type="entry name" value="Peptidase_C1A"/>
    <property type="match status" value="1"/>
</dbReference>
<dbReference type="Pfam" id="PF08246">
    <property type="entry name" value="Inhibitor_I29"/>
    <property type="match status" value="1"/>
</dbReference>
<sequence length="333" mass="37715">MNTLVTIFLLLVPCLSINLEELMLQEWKTFKLQHSKNYTTKTEEKYHMKVWIDNRLFIAQHNSKYARGKASFTVALNGFADRNRADVHKMRTGFKKFPEKNLTGFERGASFIIPANVIFPDFVDWVPEGAVTPVKDQGECGSCWAFSATGSLEGQHYRKSGKLVSLSEQNLVDCANWWYLNFGCNGGEVIHAFRYVKKYGIDTESSYPYEAKTHKCDFKKDKIGTTEASWVNIHKGNEEDLKAAVATMGPVSVAIDASLRSFQYYSDGIYEDPECSHRLNHAVLIVGYGNEGGKDYWLVKNSWGTSWGKNGYIKIRRNMNMCGIANSASYPLV</sequence>
<evidence type="ECO:0000313" key="10">
    <source>
        <dbReference type="EMBL" id="JAG83952.1"/>
    </source>
</evidence>
<dbReference type="PANTHER" id="PTHR12411">
    <property type="entry name" value="CYSTEINE PROTEASE FAMILY C1-RELATED"/>
    <property type="match status" value="1"/>
</dbReference>
<keyword evidence="4" id="KW-0788">Thiol protease</keyword>
<keyword evidence="3" id="KW-0378">Hydrolase</keyword>
<keyword evidence="2" id="KW-0645">Protease</keyword>
<evidence type="ECO:0000256" key="6">
    <source>
        <dbReference type="ARBA" id="ARBA00023157"/>
    </source>
</evidence>
<evidence type="ECO:0000256" key="1">
    <source>
        <dbReference type="ARBA" id="ARBA00008455"/>
    </source>
</evidence>
<dbReference type="PROSITE" id="PS00139">
    <property type="entry name" value="THIOL_PROTEASE_CYS"/>
    <property type="match status" value="1"/>
</dbReference>
<dbReference type="SMART" id="SM00645">
    <property type="entry name" value="Pept_C1"/>
    <property type="match status" value="1"/>
</dbReference>
<dbReference type="PROSITE" id="PS00640">
    <property type="entry name" value="THIOL_PROTEASE_ASN"/>
    <property type="match status" value="1"/>
</dbReference>
<dbReference type="InterPro" id="IPR038765">
    <property type="entry name" value="Papain-like_cys_pep_sf"/>
</dbReference>
<dbReference type="InterPro" id="IPR000668">
    <property type="entry name" value="Peptidase_C1A_C"/>
</dbReference>
<dbReference type="InterPro" id="IPR025661">
    <property type="entry name" value="Pept_asp_AS"/>
</dbReference>
<dbReference type="SMART" id="SM00848">
    <property type="entry name" value="Inhibitor_I29"/>
    <property type="match status" value="1"/>
</dbReference>
<name>A0A0C9RY39_9HYME</name>
<dbReference type="SUPFAM" id="SSF54001">
    <property type="entry name" value="Cysteine proteinases"/>
    <property type="match status" value="1"/>
</dbReference>
<proteinExistence type="inferred from homology"/>
<keyword evidence="7" id="KW-0732">Signal</keyword>
<dbReference type="GO" id="GO:0008234">
    <property type="term" value="F:cysteine-type peptidase activity"/>
    <property type="evidence" value="ECO:0007669"/>
    <property type="project" value="UniProtKB-KW"/>
</dbReference>
<dbReference type="FunFam" id="3.90.70.10:FF:000006">
    <property type="entry name" value="Cathepsin S"/>
    <property type="match status" value="1"/>
</dbReference>
<dbReference type="InterPro" id="IPR013128">
    <property type="entry name" value="Peptidase_C1A"/>
</dbReference>
<dbReference type="InterPro" id="IPR025660">
    <property type="entry name" value="Pept_his_AS"/>
</dbReference>
<evidence type="ECO:0000256" key="7">
    <source>
        <dbReference type="SAM" id="SignalP"/>
    </source>
</evidence>
<accession>A0A0C9RY39</accession>
<evidence type="ECO:0000256" key="3">
    <source>
        <dbReference type="ARBA" id="ARBA00022801"/>
    </source>
</evidence>
<evidence type="ECO:0000259" key="9">
    <source>
        <dbReference type="SMART" id="SM00848"/>
    </source>
</evidence>
<comment type="similarity">
    <text evidence="1">Belongs to the peptidase C1 family.</text>
</comment>
<dbReference type="Gene3D" id="3.90.70.10">
    <property type="entry name" value="Cysteine proteinases"/>
    <property type="match status" value="1"/>
</dbReference>
<organism evidence="10">
    <name type="scientific">Fopius arisanus</name>
    <dbReference type="NCBI Taxonomy" id="64838"/>
    <lineage>
        <taxon>Eukaryota</taxon>
        <taxon>Metazoa</taxon>
        <taxon>Ecdysozoa</taxon>
        <taxon>Arthropoda</taxon>
        <taxon>Hexapoda</taxon>
        <taxon>Insecta</taxon>
        <taxon>Pterygota</taxon>
        <taxon>Neoptera</taxon>
        <taxon>Endopterygota</taxon>
        <taxon>Hymenoptera</taxon>
        <taxon>Apocrita</taxon>
        <taxon>Ichneumonoidea</taxon>
        <taxon>Braconidae</taxon>
        <taxon>Opiinae</taxon>
        <taxon>Fopius</taxon>
    </lineage>
</organism>
<dbReference type="PRINTS" id="PR00705">
    <property type="entry name" value="PAPAIN"/>
</dbReference>
<feature type="signal peptide" evidence="7">
    <location>
        <begin position="1"/>
        <end position="16"/>
    </location>
</feature>
<dbReference type="PROSITE" id="PS00639">
    <property type="entry name" value="THIOL_PROTEASE_HIS"/>
    <property type="match status" value="1"/>
</dbReference>